<dbReference type="EMBL" id="CP050299">
    <property type="protein sequence ID" value="QND62233.1"/>
    <property type="molecule type" value="Genomic_DNA"/>
</dbReference>
<name>A0A7G6T651_9HYPH</name>
<sequence>MPALILAFFATIIIVNLTMAVFASRGWTGFVVKNSCVYGAAINLEGASIRMGASPGTSRREGVARLEGRSWRRREPT</sequence>
<geneLocation type="plasmid" evidence="2 3">
    <name>p_1</name>
</geneLocation>
<gene>
    <name evidence="2" type="ORF">HB778_40025</name>
</gene>
<keyword evidence="2" id="KW-0614">Plasmid</keyword>
<accession>A0A7G6T651</accession>
<evidence type="ECO:0000313" key="2">
    <source>
        <dbReference type="EMBL" id="QND62233.1"/>
    </source>
</evidence>
<dbReference type="AlphaFoldDB" id="A0A7G6T651"/>
<feature type="compositionally biased region" description="Basic and acidic residues" evidence="1">
    <location>
        <begin position="58"/>
        <end position="77"/>
    </location>
</feature>
<evidence type="ECO:0000256" key="1">
    <source>
        <dbReference type="SAM" id="MobiDB-lite"/>
    </source>
</evidence>
<protein>
    <submittedName>
        <fullName evidence="2">Uncharacterized protein</fullName>
    </submittedName>
</protein>
<reference evidence="3" key="1">
    <citation type="journal article" date="2020" name="Mol. Plant Microbe">
        <title>Rhizobial microsymbionts of the narrowly endemic Oxytropis species growing in Kamchatka are characterized by significant genetic diversity and possess a set of genes that are associated with T3SS and T6SS secretion systems and can affect the development of symbiosis.</title>
        <authorList>
            <person name="Safronova V."/>
            <person name="Guro P."/>
            <person name="Sazanova A."/>
            <person name="Kuznetsova I."/>
            <person name="Belimov A."/>
            <person name="Yakubov V."/>
            <person name="Chirak E."/>
            <person name="Afonin A."/>
            <person name="Gogolev Y."/>
            <person name="Andronov E."/>
            <person name="Tikhonovich I."/>
        </authorList>
    </citation>
    <scope>NUCLEOTIDE SEQUENCE [LARGE SCALE GENOMIC DNA]</scope>
    <source>
        <strain evidence="3">583</strain>
        <plasmid evidence="3">p_1</plasmid>
    </source>
</reference>
<proteinExistence type="predicted"/>
<dbReference type="InterPro" id="IPR008620">
    <property type="entry name" value="FixH"/>
</dbReference>
<dbReference type="Proteomes" id="UP000515465">
    <property type="component" value="Plasmid p_1"/>
</dbReference>
<organism evidence="2 3">
    <name type="scientific">Mesorhizobium huakuii</name>
    <dbReference type="NCBI Taxonomy" id="28104"/>
    <lineage>
        <taxon>Bacteria</taxon>
        <taxon>Pseudomonadati</taxon>
        <taxon>Pseudomonadota</taxon>
        <taxon>Alphaproteobacteria</taxon>
        <taxon>Hyphomicrobiales</taxon>
        <taxon>Phyllobacteriaceae</taxon>
        <taxon>Mesorhizobium</taxon>
    </lineage>
</organism>
<feature type="region of interest" description="Disordered" evidence="1">
    <location>
        <begin position="53"/>
        <end position="77"/>
    </location>
</feature>
<dbReference type="Pfam" id="PF05751">
    <property type="entry name" value="FixH"/>
    <property type="match status" value="1"/>
</dbReference>
<evidence type="ECO:0000313" key="3">
    <source>
        <dbReference type="Proteomes" id="UP000515465"/>
    </source>
</evidence>